<dbReference type="AlphaFoldDB" id="A0A2H0V7E3"/>
<comment type="caution">
    <text evidence="2">The sequence shown here is derived from an EMBL/GenBank/DDBJ whole genome shotgun (WGS) entry which is preliminary data.</text>
</comment>
<evidence type="ECO:0008006" key="4">
    <source>
        <dbReference type="Google" id="ProtNLM"/>
    </source>
</evidence>
<name>A0A2H0V7E3_9BACT</name>
<dbReference type="Pfam" id="PF18895">
    <property type="entry name" value="T4SS_pilin"/>
    <property type="match status" value="1"/>
</dbReference>
<evidence type="ECO:0000256" key="1">
    <source>
        <dbReference type="SAM" id="Phobius"/>
    </source>
</evidence>
<dbReference type="InterPro" id="IPR043993">
    <property type="entry name" value="T4SS_pilin"/>
</dbReference>
<feature type="transmembrane region" description="Helical" evidence="1">
    <location>
        <begin position="64"/>
        <end position="87"/>
    </location>
</feature>
<gene>
    <name evidence="2" type="ORF">COT97_02090</name>
</gene>
<evidence type="ECO:0000313" key="3">
    <source>
        <dbReference type="Proteomes" id="UP000229901"/>
    </source>
</evidence>
<dbReference type="Proteomes" id="UP000229901">
    <property type="component" value="Unassembled WGS sequence"/>
</dbReference>
<sequence>MFLNFKYIKRTNRVAYLSIFFAFILTAILLLSVFQVAAQAPGVINGTDAVGGATGLGNEDPRIIIARIIRIFFGFVGAIFVSLMIYAGFLYMTSGGDESKTTKAKKTIINATIGLVIMMSAFAITSFIISRLQAIIGGGTGGGSQSEYTSPGLSSGILGRVIQDHYPAIASTVPRNTVIMVTFKEPIVPSSVIAANGNFICQDAAGGDCSDVKPDSDCLCTGDLDTESIKIYEACESIYPEGVVTPQSYDPAQRGNKSVCNEWRGDEPAAPFDFVPGEVYITPDFKTIVVNPYGNSTTEHLGGIAEDVTYFSLLTNNIRKYQTNTGVFTGQQSPKYPWYFTTNTVIDTTPPFVTGVYPVTLDSSGQPVEFEVGAANAETHWRNSRIRVDFSEAVIPPIFLKMISTNSGDYGNAEFLVTNDADGSVIMGDVVAGINQYRSLIFKANGNCGTGADLFNSCGDIVTCLPANSKIKTLVRSVPKSNLVNYDAANPNGPAGPTSVRFPVGGIVDSALNGLDTNGRIGRGNGQTETQAIDSFDWTFLTSAQLDLIPPNITAVTPANAADKSDGVRPDSVVSATYSEAIDPATTTNSNMIIVSDMWSGWYTGSLFCDPGTSPDGSKFCLTNDRKVMINHGPFSLAKNPLDVPFFFPKITSGVQDMQGNCFNPCKGPACDPLVPGRACCGTVDDAGVGGMQVQTGAMCPY</sequence>
<keyword evidence="1" id="KW-1133">Transmembrane helix</keyword>
<feature type="transmembrane region" description="Helical" evidence="1">
    <location>
        <begin position="108"/>
        <end position="129"/>
    </location>
</feature>
<keyword evidence="1" id="KW-0472">Membrane</keyword>
<organism evidence="2 3">
    <name type="scientific">Candidatus Falkowbacteria bacterium CG10_big_fil_rev_8_21_14_0_10_39_11</name>
    <dbReference type="NCBI Taxonomy" id="1974565"/>
    <lineage>
        <taxon>Bacteria</taxon>
        <taxon>Candidatus Falkowiibacteriota</taxon>
    </lineage>
</organism>
<evidence type="ECO:0000313" key="2">
    <source>
        <dbReference type="EMBL" id="PIR94260.1"/>
    </source>
</evidence>
<keyword evidence="1" id="KW-0812">Transmembrane</keyword>
<protein>
    <recommendedName>
        <fullName evidence="4">SbsA Ig-like domain-containing protein</fullName>
    </recommendedName>
</protein>
<proteinExistence type="predicted"/>
<feature type="transmembrane region" description="Helical" evidence="1">
    <location>
        <begin position="14"/>
        <end position="38"/>
    </location>
</feature>
<dbReference type="EMBL" id="PFAP01000011">
    <property type="protein sequence ID" value="PIR94260.1"/>
    <property type="molecule type" value="Genomic_DNA"/>
</dbReference>
<accession>A0A2H0V7E3</accession>
<reference evidence="3" key="1">
    <citation type="submission" date="2017-09" db="EMBL/GenBank/DDBJ databases">
        <title>Depth-based differentiation of microbial function through sediment-hosted aquifers and enrichment of novel symbionts in the deep terrestrial subsurface.</title>
        <authorList>
            <person name="Probst A.J."/>
            <person name="Ladd B."/>
            <person name="Jarett J.K."/>
            <person name="Geller-Mcgrath D.E."/>
            <person name="Sieber C.M.K."/>
            <person name="Emerson J.B."/>
            <person name="Anantharaman K."/>
            <person name="Thomas B.C."/>
            <person name="Malmstrom R."/>
            <person name="Stieglmeier M."/>
            <person name="Klingl A."/>
            <person name="Woyke T."/>
            <person name="Ryan C.M."/>
            <person name="Banfield J.F."/>
        </authorList>
    </citation>
    <scope>NUCLEOTIDE SEQUENCE [LARGE SCALE GENOMIC DNA]</scope>
</reference>